<accession>A0A8C2D6D3</accession>
<organism evidence="1 2">
    <name type="scientific">Cyprinus carpio</name>
    <name type="common">Common carp</name>
    <dbReference type="NCBI Taxonomy" id="7962"/>
    <lineage>
        <taxon>Eukaryota</taxon>
        <taxon>Metazoa</taxon>
        <taxon>Chordata</taxon>
        <taxon>Craniata</taxon>
        <taxon>Vertebrata</taxon>
        <taxon>Euteleostomi</taxon>
        <taxon>Actinopterygii</taxon>
        <taxon>Neopterygii</taxon>
        <taxon>Teleostei</taxon>
        <taxon>Ostariophysi</taxon>
        <taxon>Cypriniformes</taxon>
        <taxon>Cyprinidae</taxon>
        <taxon>Cyprininae</taxon>
        <taxon>Cyprinus</taxon>
    </lineage>
</organism>
<name>A0A8C2D6D3_CYPCA</name>
<protein>
    <submittedName>
        <fullName evidence="1">Uncharacterized protein</fullName>
    </submittedName>
</protein>
<evidence type="ECO:0000313" key="2">
    <source>
        <dbReference type="Proteomes" id="UP000694701"/>
    </source>
</evidence>
<reference evidence="1" key="1">
    <citation type="submission" date="2025-08" db="UniProtKB">
        <authorList>
            <consortium name="Ensembl"/>
        </authorList>
    </citation>
    <scope>IDENTIFICATION</scope>
</reference>
<dbReference type="Ensembl" id="ENSCCRT00020024369.1">
    <property type="protein sequence ID" value="ENSCCRP00020022177.1"/>
    <property type="gene ID" value="ENSCCRG00020010366.1"/>
</dbReference>
<sequence length="55" mass="6305">MTTAALTKSKIIWSEIAFSSKIRLMHTLVMSIFLHAFETWTIRHSCSCDIVTFIS</sequence>
<dbReference type="Proteomes" id="UP000694701">
    <property type="component" value="Unplaced"/>
</dbReference>
<evidence type="ECO:0000313" key="1">
    <source>
        <dbReference type="Ensembl" id="ENSCCRP00020022177.1"/>
    </source>
</evidence>
<dbReference type="AlphaFoldDB" id="A0A8C2D6D3"/>
<proteinExistence type="predicted"/>